<dbReference type="PANTHER" id="PTHR45811:SF41">
    <property type="entry name" value="HEAVY METAL-ASSOCIATED DOMAIN CONTAINING PROTEIN, EXPRESSED"/>
    <property type="match status" value="1"/>
</dbReference>
<dbReference type="Proteomes" id="UP000251960">
    <property type="component" value="Chromosome 1"/>
</dbReference>
<organism evidence="3">
    <name type="scientific">Zea mays</name>
    <name type="common">Maize</name>
    <dbReference type="NCBI Taxonomy" id="4577"/>
    <lineage>
        <taxon>Eukaryota</taxon>
        <taxon>Viridiplantae</taxon>
        <taxon>Streptophyta</taxon>
        <taxon>Embryophyta</taxon>
        <taxon>Tracheophyta</taxon>
        <taxon>Spermatophyta</taxon>
        <taxon>Magnoliopsida</taxon>
        <taxon>Liliopsida</taxon>
        <taxon>Poales</taxon>
        <taxon>Poaceae</taxon>
        <taxon>PACMAD clade</taxon>
        <taxon>Panicoideae</taxon>
        <taxon>Andropogonodae</taxon>
        <taxon>Andropogoneae</taxon>
        <taxon>Tripsacinae</taxon>
        <taxon>Zea</taxon>
    </lineage>
</organism>
<accession>A0A317YDR3</accession>
<feature type="compositionally biased region" description="Basic and acidic residues" evidence="2">
    <location>
        <begin position="86"/>
        <end position="135"/>
    </location>
</feature>
<evidence type="ECO:0000313" key="3">
    <source>
        <dbReference type="EMBL" id="PWZ56001.1"/>
    </source>
</evidence>
<proteinExistence type="predicted"/>
<comment type="caution">
    <text evidence="3">The sequence shown here is derived from an EMBL/GenBank/DDBJ whole genome shotgun (WGS) entry which is preliminary data.</text>
</comment>
<name>A0A317YDR3_MAIZE</name>
<dbReference type="InterPro" id="IPR051863">
    <property type="entry name" value="HIPP"/>
</dbReference>
<dbReference type="ExpressionAtlas" id="A0A317YDR3">
    <property type="expression patterns" value="baseline and differential"/>
</dbReference>
<dbReference type="PANTHER" id="PTHR45811">
    <property type="entry name" value="COPPER TRANSPORT PROTEIN FAMILY-RELATED"/>
    <property type="match status" value="1"/>
</dbReference>
<dbReference type="AlphaFoldDB" id="A0A317YDR3"/>
<evidence type="ECO:0008006" key="4">
    <source>
        <dbReference type="Google" id="ProtNLM"/>
    </source>
</evidence>
<keyword evidence="1" id="KW-0479">Metal-binding</keyword>
<dbReference type="EMBL" id="NCVQ01000001">
    <property type="protein sequence ID" value="PWZ56001.1"/>
    <property type="molecule type" value="Genomic_DNA"/>
</dbReference>
<reference evidence="3" key="1">
    <citation type="journal article" date="2018" name="Nat. Genet.">
        <title>Extensive intraspecific gene order and gene structural variations between Mo17 and other maize genomes.</title>
        <authorList>
            <person name="Sun S."/>
            <person name="Zhou Y."/>
            <person name="Chen J."/>
            <person name="Shi J."/>
            <person name="Zhao H."/>
            <person name="Zhao H."/>
            <person name="Song W."/>
            <person name="Zhang M."/>
            <person name="Cui Y."/>
            <person name="Dong X."/>
            <person name="Liu H."/>
            <person name="Ma X."/>
            <person name="Jiao Y."/>
            <person name="Wang B."/>
            <person name="Wei X."/>
            <person name="Stein J.C."/>
            <person name="Glaubitz J.C."/>
            <person name="Lu F."/>
            <person name="Yu G."/>
            <person name="Liang C."/>
            <person name="Fengler K."/>
            <person name="Li B."/>
            <person name="Rafalski A."/>
            <person name="Schnable P.S."/>
            <person name="Ware D.H."/>
            <person name="Buckler E.S."/>
            <person name="Lai J."/>
        </authorList>
    </citation>
    <scope>NUCLEOTIDE SEQUENCE [LARGE SCALE GENOMIC DNA]</scope>
    <source>
        <tissue evidence="3">Seedling</tissue>
    </source>
</reference>
<gene>
    <name evidence="3" type="ORF">Zm00014a_017390</name>
</gene>
<protein>
    <recommendedName>
        <fullName evidence="4">Heavy metal transport/detoxification superfamily protein</fullName>
    </recommendedName>
</protein>
<evidence type="ECO:0000256" key="2">
    <source>
        <dbReference type="SAM" id="MobiDB-lite"/>
    </source>
</evidence>
<feature type="region of interest" description="Disordered" evidence="2">
    <location>
        <begin position="77"/>
        <end position="149"/>
    </location>
</feature>
<sequence>MSKKIVVKLHLQDNKDKQKAMKAVSALTGPTVSPAGCTCWAGIDEISADMASHKMTVVGMVDPVSVVSKLRKASWSATIESVGPAKEPEKKDGEAAKKDGGEGEKKEGGEGEKKEAGEGENKKEAGGEKDKDGKKAAPPTPTPTEQQVQLAELLNQYYRASSYYPYPPVATHYHVQSMEEDPNSCTVC</sequence>
<dbReference type="GO" id="GO:0046872">
    <property type="term" value="F:metal ion binding"/>
    <property type="evidence" value="ECO:0007669"/>
    <property type="project" value="UniProtKB-KW"/>
</dbReference>
<dbReference type="Gene3D" id="3.30.70.100">
    <property type="match status" value="1"/>
</dbReference>
<evidence type="ECO:0000256" key="1">
    <source>
        <dbReference type="ARBA" id="ARBA00022723"/>
    </source>
</evidence>